<dbReference type="CDD" id="cd06581">
    <property type="entry name" value="TM_PBP1_LivM_like"/>
    <property type="match status" value="1"/>
</dbReference>
<evidence type="ECO:0000313" key="8">
    <source>
        <dbReference type="Proteomes" id="UP001629214"/>
    </source>
</evidence>
<dbReference type="RefSeq" id="WP_408168503.1">
    <property type="nucleotide sequence ID" value="NZ_JAQQFR010000008.1"/>
</dbReference>
<comment type="subcellular location">
    <subcellularLocation>
        <location evidence="1">Cell membrane</location>
        <topology evidence="1">Multi-pass membrane protein</topology>
    </subcellularLocation>
</comment>
<reference evidence="7 8" key="1">
    <citation type="journal article" date="2024" name="Chem. Sci.">
        <title>Discovery of megapolipeptins by genome mining of a Burkholderiales bacteria collection.</title>
        <authorList>
            <person name="Paulo B.S."/>
            <person name="Recchia M.J.J."/>
            <person name="Lee S."/>
            <person name="Fergusson C.H."/>
            <person name="Romanowski S.B."/>
            <person name="Hernandez A."/>
            <person name="Krull N."/>
            <person name="Liu D.Y."/>
            <person name="Cavanagh H."/>
            <person name="Bos A."/>
            <person name="Gray C.A."/>
            <person name="Murphy B.T."/>
            <person name="Linington R.G."/>
            <person name="Eustaquio A.S."/>
        </authorList>
    </citation>
    <scope>NUCLEOTIDE SEQUENCE [LARGE SCALE GENOMIC DNA]</scope>
    <source>
        <strain evidence="7 8">RL21-008-BIB-B</strain>
    </source>
</reference>
<feature type="transmembrane region" description="Helical" evidence="6">
    <location>
        <begin position="225"/>
        <end position="243"/>
    </location>
</feature>
<feature type="transmembrane region" description="Helical" evidence="6">
    <location>
        <begin position="73"/>
        <end position="92"/>
    </location>
</feature>
<feature type="transmembrane region" description="Helical" evidence="6">
    <location>
        <begin position="98"/>
        <end position="121"/>
    </location>
</feature>
<proteinExistence type="predicted"/>
<keyword evidence="2" id="KW-1003">Cell membrane</keyword>
<evidence type="ECO:0000256" key="3">
    <source>
        <dbReference type="ARBA" id="ARBA00022692"/>
    </source>
</evidence>
<evidence type="ECO:0000256" key="1">
    <source>
        <dbReference type="ARBA" id="ARBA00004651"/>
    </source>
</evidence>
<evidence type="ECO:0000256" key="5">
    <source>
        <dbReference type="ARBA" id="ARBA00023136"/>
    </source>
</evidence>
<name>A0ABW8ZAE3_9BURK</name>
<feature type="transmembrane region" description="Helical" evidence="6">
    <location>
        <begin position="300"/>
        <end position="327"/>
    </location>
</feature>
<sequence length="346" mass="36887">MKINTSTIRPILPLPAGALPFYRVRFADVLPWVVALAAFFTFDTYMSIGSQILIMVIFGISLDLALGFAGINTLGHAAFFGIGAYAAGYFSLHVSPEPFSGLLVAAGLAAFVGLLSGWLLLRTSGLALLMLTMVTTVVLHELANTWRSVTGGADGLSGMETAPLFGLFSFDLYGKTAYLYALGVLFVVFVAVRIIANSPFGLSIRGIRENAKRMLLVGTPVHAKLILAYTLSAAIAGIAGGLSAQITRTVSLDLLSFQLSGNILIMLIIGGVGRLYGAFIGIPLYMLLLDRAAAIDPFHWMFFVGIALIVLVRFAPGGLLALGGSVFDRLRTHFRPLSVNPAKEQK</sequence>
<dbReference type="InterPro" id="IPR001851">
    <property type="entry name" value="ABC_transp_permease"/>
</dbReference>
<dbReference type="PANTHER" id="PTHR30482">
    <property type="entry name" value="HIGH-AFFINITY BRANCHED-CHAIN AMINO ACID TRANSPORT SYSTEM PERMEASE"/>
    <property type="match status" value="1"/>
</dbReference>
<dbReference type="Pfam" id="PF02653">
    <property type="entry name" value="BPD_transp_2"/>
    <property type="match status" value="1"/>
</dbReference>
<feature type="transmembrane region" description="Helical" evidence="6">
    <location>
        <begin position="263"/>
        <end position="288"/>
    </location>
</feature>
<keyword evidence="8" id="KW-1185">Reference proteome</keyword>
<keyword evidence="4 6" id="KW-1133">Transmembrane helix</keyword>
<protein>
    <submittedName>
        <fullName evidence="7">Branched-chain amino acid ABC transporter permease</fullName>
    </submittedName>
</protein>
<gene>
    <name evidence="7" type="ORF">PQR63_13945</name>
</gene>
<dbReference type="PANTHER" id="PTHR30482:SF17">
    <property type="entry name" value="ABC TRANSPORTER ATP-BINDING PROTEIN"/>
    <property type="match status" value="1"/>
</dbReference>
<comment type="caution">
    <text evidence="7">The sequence shown here is derived from an EMBL/GenBank/DDBJ whole genome shotgun (WGS) entry which is preliminary data.</text>
</comment>
<evidence type="ECO:0000256" key="2">
    <source>
        <dbReference type="ARBA" id="ARBA00022475"/>
    </source>
</evidence>
<keyword evidence="5 6" id="KW-0472">Membrane</keyword>
<accession>A0ABW8ZAE3</accession>
<organism evidence="7 8">
    <name type="scientific">Herbaspirillum rhizosphaerae</name>
    <dbReference type="NCBI Taxonomy" id="346179"/>
    <lineage>
        <taxon>Bacteria</taxon>
        <taxon>Pseudomonadati</taxon>
        <taxon>Pseudomonadota</taxon>
        <taxon>Betaproteobacteria</taxon>
        <taxon>Burkholderiales</taxon>
        <taxon>Oxalobacteraceae</taxon>
        <taxon>Herbaspirillum</taxon>
    </lineage>
</organism>
<dbReference type="EMBL" id="JAQQFR010000008">
    <property type="protein sequence ID" value="MFL9879495.1"/>
    <property type="molecule type" value="Genomic_DNA"/>
</dbReference>
<dbReference type="Proteomes" id="UP001629214">
    <property type="component" value="Unassembled WGS sequence"/>
</dbReference>
<evidence type="ECO:0000256" key="4">
    <source>
        <dbReference type="ARBA" id="ARBA00022989"/>
    </source>
</evidence>
<keyword evidence="3 6" id="KW-0812">Transmembrane</keyword>
<evidence type="ECO:0000256" key="6">
    <source>
        <dbReference type="SAM" id="Phobius"/>
    </source>
</evidence>
<evidence type="ECO:0000313" key="7">
    <source>
        <dbReference type="EMBL" id="MFL9879495.1"/>
    </source>
</evidence>
<feature type="transmembrane region" description="Helical" evidence="6">
    <location>
        <begin position="177"/>
        <end position="204"/>
    </location>
</feature>
<dbReference type="InterPro" id="IPR043428">
    <property type="entry name" value="LivM-like"/>
</dbReference>